<dbReference type="OrthoDB" id="9984533at2759"/>
<evidence type="ECO:0000313" key="3">
    <source>
        <dbReference type="Proteomes" id="UP000710440"/>
    </source>
</evidence>
<name>A0A9P3C9H3_ASPVI</name>
<proteinExistence type="predicted"/>
<evidence type="ECO:0000313" key="2">
    <source>
        <dbReference type="EMBL" id="GIK07651.1"/>
    </source>
</evidence>
<reference evidence="2 3" key="1">
    <citation type="submission" date="2021-02" db="EMBL/GenBank/DDBJ databases">
        <title>Pan-genome distribution and transcriptional activeness of fungal secondary metabolism genes in Aspergillus section Fumigati.</title>
        <authorList>
            <person name="Takahashi H."/>
            <person name="Umemura M."/>
            <person name="Ninomiya A."/>
            <person name="Kusuya Y."/>
            <person name="Urayama S."/>
            <person name="Shimizu M."/>
            <person name="Watanabe A."/>
            <person name="Kamei K."/>
            <person name="Yaguchi T."/>
            <person name="Hagiwara D."/>
        </authorList>
    </citation>
    <scope>NUCLEOTIDE SEQUENCE [LARGE SCALE GENOMIC DNA]</scope>
    <source>
        <strain evidence="2 3">IFM 47045</strain>
    </source>
</reference>
<dbReference type="SUPFAM" id="SSF81383">
    <property type="entry name" value="F-box domain"/>
    <property type="match status" value="1"/>
</dbReference>
<keyword evidence="3" id="KW-1185">Reference proteome</keyword>
<dbReference type="Pfam" id="PF00646">
    <property type="entry name" value="F-box"/>
    <property type="match status" value="1"/>
</dbReference>
<comment type="caution">
    <text evidence="2">The sequence shown here is derived from an EMBL/GenBank/DDBJ whole genome shotgun (WGS) entry which is preliminary data.</text>
</comment>
<dbReference type="InterPro" id="IPR001810">
    <property type="entry name" value="F-box_dom"/>
</dbReference>
<dbReference type="Gene3D" id="1.20.1280.50">
    <property type="match status" value="1"/>
</dbReference>
<evidence type="ECO:0000259" key="1">
    <source>
        <dbReference type="PROSITE" id="PS50181"/>
    </source>
</evidence>
<dbReference type="PROSITE" id="PS50181">
    <property type="entry name" value="FBOX"/>
    <property type="match status" value="1"/>
</dbReference>
<dbReference type="GeneID" id="66931299"/>
<gene>
    <name evidence="2" type="ORF">Aspvir_003317</name>
</gene>
<dbReference type="InterPro" id="IPR036047">
    <property type="entry name" value="F-box-like_dom_sf"/>
</dbReference>
<dbReference type="Proteomes" id="UP000710440">
    <property type="component" value="Unassembled WGS sequence"/>
</dbReference>
<accession>A0A9P3C9H3</accession>
<feature type="domain" description="F-box" evidence="1">
    <location>
        <begin position="194"/>
        <end position="240"/>
    </location>
</feature>
<organism evidence="2 3">
    <name type="scientific">Aspergillus viridinutans</name>
    <dbReference type="NCBI Taxonomy" id="75553"/>
    <lineage>
        <taxon>Eukaryota</taxon>
        <taxon>Fungi</taxon>
        <taxon>Dikarya</taxon>
        <taxon>Ascomycota</taxon>
        <taxon>Pezizomycotina</taxon>
        <taxon>Eurotiomycetes</taxon>
        <taxon>Eurotiomycetidae</taxon>
        <taxon>Eurotiales</taxon>
        <taxon>Aspergillaceae</taxon>
        <taxon>Aspergillus</taxon>
        <taxon>Aspergillus subgen. Fumigati</taxon>
    </lineage>
</organism>
<dbReference type="EMBL" id="BOPL01000014">
    <property type="protein sequence ID" value="GIK07651.1"/>
    <property type="molecule type" value="Genomic_DNA"/>
</dbReference>
<protein>
    <recommendedName>
        <fullName evidence="1">F-box domain-containing protein</fullName>
    </recommendedName>
</protein>
<dbReference type="AlphaFoldDB" id="A0A9P3C9H3"/>
<dbReference type="RefSeq" id="XP_043130837.1">
    <property type="nucleotide sequence ID" value="XM_043274902.1"/>
</dbReference>
<sequence length="270" mass="30791">MDPEGIEEDYYRYEVLKDCDLGWLDKLRALGVNPEAHGNDKSFLTGSGRYWDCGGIEVAAGDDPNFPFRSDSDAVIPMTAYHDFANIGEPHVFPFHSVCYEDILQRCIRKGKSEPIKGDILFNVFEDLNGQRHVRLELSYGEPGPPAEQVWCTVKGQELLVVNPVKIPWLDADLDPIINCVDKKAGPNQHSQNQDIFNRLPSELRQEILKLLPADSILTLKAVSWTMHTTTLSPILWKDKLQREMPWLWEIGEIDTFQSQESEAKLLSYF</sequence>